<evidence type="ECO:0000256" key="1">
    <source>
        <dbReference type="ARBA" id="ARBA00000971"/>
    </source>
</evidence>
<evidence type="ECO:0000256" key="10">
    <source>
        <dbReference type="ARBA" id="ARBA00023288"/>
    </source>
</evidence>
<evidence type="ECO:0000256" key="12">
    <source>
        <dbReference type="SAM" id="SignalP"/>
    </source>
</evidence>
<keyword evidence="6 11" id="KW-0697">Rotamase</keyword>
<dbReference type="Gene3D" id="3.10.50.40">
    <property type="match status" value="1"/>
</dbReference>
<keyword evidence="4 11" id="KW-1003">Cell membrane</keyword>
<sequence>MKKLILASAFATSILLVSACTDKEVAETNNVIASTKAGDITKEDLYEEMKDSIGTEVLENLILLKAIENEFKVSEKEIDEAIKAEKDKYGDSFDLYLLQNNTTEPVFMKKVEFQLYQQKMIESLDDVPAEEIEAQFENMKKEIHARHILVADEKTADEVSAKLKDGEDFEKLAREYSTEPVAQKTGGDLGWFGIGKMVQPFEDVAFELEINTISEPVQSTFGFHIIEVLETKEKELEKTFEELKPEIENNLKAQLFEEKLVVLLKNVGVEIKDDEFKSVLNEYITTDAKK</sequence>
<comment type="function">
    <text evidence="11">Plays a major role in protein secretion by helping the post-translocational extracellular folding of several secreted proteins.</text>
</comment>
<evidence type="ECO:0000313" key="16">
    <source>
        <dbReference type="Proteomes" id="UP001597218"/>
    </source>
</evidence>
<dbReference type="EMBL" id="JBHUGI010000005">
    <property type="protein sequence ID" value="MFD1926984.1"/>
    <property type="molecule type" value="Genomic_DNA"/>
</dbReference>
<feature type="domain" description="PpiC" evidence="13">
    <location>
        <begin position="140"/>
        <end position="230"/>
    </location>
</feature>
<accession>A0ABW4SF03</accession>
<proteinExistence type="inferred from homology"/>
<keyword evidence="10 11" id="KW-0449">Lipoprotein</keyword>
<organism evidence="15 16">
    <name type="scientific">Sporosarcina siberiensis</name>
    <dbReference type="NCBI Taxonomy" id="1365606"/>
    <lineage>
        <taxon>Bacteria</taxon>
        <taxon>Bacillati</taxon>
        <taxon>Bacillota</taxon>
        <taxon>Bacilli</taxon>
        <taxon>Bacillales</taxon>
        <taxon>Caryophanaceae</taxon>
        <taxon>Sporosarcina</taxon>
    </lineage>
</organism>
<keyword evidence="9 11" id="KW-0413">Isomerase</keyword>
<dbReference type="PANTHER" id="PTHR47245:SF1">
    <property type="entry name" value="FOLDASE PROTEIN PRSA"/>
    <property type="match status" value="1"/>
</dbReference>
<comment type="subcellular location">
    <subcellularLocation>
        <location evidence="2 11">Cell membrane</location>
        <topology evidence="2 11">Lipid-anchor</topology>
    </subcellularLocation>
</comment>
<evidence type="ECO:0000256" key="3">
    <source>
        <dbReference type="ARBA" id="ARBA00006071"/>
    </source>
</evidence>
<evidence type="ECO:0000259" key="13">
    <source>
        <dbReference type="PROSITE" id="PS50198"/>
    </source>
</evidence>
<dbReference type="HAMAP" id="MF_01145">
    <property type="entry name" value="Foldase_PrsA"/>
    <property type="match status" value="1"/>
</dbReference>
<gene>
    <name evidence="11" type="primary">prsA</name>
    <name evidence="15" type="ORF">ACFSFY_02695</name>
</gene>
<feature type="chain" id="PRO_5046401059" description="Foldase protein PrsA" evidence="12">
    <location>
        <begin position="20"/>
        <end position="290"/>
    </location>
</feature>
<feature type="signal peptide" evidence="12">
    <location>
        <begin position="1"/>
        <end position="19"/>
    </location>
</feature>
<keyword evidence="16" id="KW-1185">Reference proteome</keyword>
<dbReference type="InterPro" id="IPR050245">
    <property type="entry name" value="PrsA_foldase"/>
</dbReference>
<evidence type="ECO:0000256" key="7">
    <source>
        <dbReference type="ARBA" id="ARBA00023136"/>
    </source>
</evidence>
<dbReference type="InterPro" id="IPR027304">
    <property type="entry name" value="Trigger_fact/SurA_dom_sf"/>
</dbReference>
<dbReference type="InterPro" id="IPR006595">
    <property type="entry name" value="CTLH_C"/>
</dbReference>
<evidence type="ECO:0000256" key="5">
    <source>
        <dbReference type="ARBA" id="ARBA00022729"/>
    </source>
</evidence>
<protein>
    <recommendedName>
        <fullName evidence="11">Foldase protein PrsA</fullName>
        <ecNumber evidence="11">5.2.1.8</ecNumber>
    </recommendedName>
</protein>
<keyword evidence="8 11" id="KW-0564">Palmitate</keyword>
<dbReference type="PROSITE" id="PS50198">
    <property type="entry name" value="PPIC_PPIASE_2"/>
    <property type="match status" value="1"/>
</dbReference>
<evidence type="ECO:0000256" key="8">
    <source>
        <dbReference type="ARBA" id="ARBA00023139"/>
    </source>
</evidence>
<dbReference type="RefSeq" id="WP_381535643.1">
    <property type="nucleotide sequence ID" value="NZ_JBHUGI010000005.1"/>
</dbReference>
<evidence type="ECO:0000256" key="9">
    <source>
        <dbReference type="ARBA" id="ARBA00023235"/>
    </source>
</evidence>
<keyword evidence="7 11" id="KW-0472">Membrane</keyword>
<comment type="similarity">
    <text evidence="3 11">Belongs to the PrsA family.</text>
</comment>
<evidence type="ECO:0000313" key="15">
    <source>
        <dbReference type="EMBL" id="MFD1926984.1"/>
    </source>
</evidence>
<dbReference type="InterPro" id="IPR000297">
    <property type="entry name" value="PPIase_PpiC"/>
</dbReference>
<comment type="catalytic activity">
    <reaction evidence="1 11">
        <text>[protein]-peptidylproline (omega=180) = [protein]-peptidylproline (omega=0)</text>
        <dbReference type="Rhea" id="RHEA:16237"/>
        <dbReference type="Rhea" id="RHEA-COMP:10747"/>
        <dbReference type="Rhea" id="RHEA-COMP:10748"/>
        <dbReference type="ChEBI" id="CHEBI:83833"/>
        <dbReference type="ChEBI" id="CHEBI:83834"/>
        <dbReference type="EC" id="5.2.1.8"/>
    </reaction>
</comment>
<comment type="caution">
    <text evidence="15">The sequence shown here is derived from an EMBL/GenBank/DDBJ whole genome shotgun (WGS) entry which is preliminary data.</text>
</comment>
<keyword evidence="5 11" id="KW-0732">Signal</keyword>
<evidence type="ECO:0000256" key="11">
    <source>
        <dbReference type="HAMAP-Rule" id="MF_01145"/>
    </source>
</evidence>
<reference evidence="16" key="1">
    <citation type="journal article" date="2019" name="Int. J. Syst. Evol. Microbiol.">
        <title>The Global Catalogue of Microorganisms (GCM) 10K type strain sequencing project: providing services to taxonomists for standard genome sequencing and annotation.</title>
        <authorList>
            <consortium name="The Broad Institute Genomics Platform"/>
            <consortium name="The Broad Institute Genome Sequencing Center for Infectious Disease"/>
            <person name="Wu L."/>
            <person name="Ma J."/>
        </authorList>
    </citation>
    <scope>NUCLEOTIDE SEQUENCE [LARGE SCALE GENOMIC DNA]</scope>
    <source>
        <strain evidence="16">CGMCC 4.7177</strain>
    </source>
</reference>
<dbReference type="EC" id="5.2.1.8" evidence="11"/>
<dbReference type="PROSITE" id="PS50897">
    <property type="entry name" value="CTLH"/>
    <property type="match status" value="1"/>
</dbReference>
<dbReference type="Proteomes" id="UP001597218">
    <property type="component" value="Unassembled WGS sequence"/>
</dbReference>
<evidence type="ECO:0000256" key="6">
    <source>
        <dbReference type="ARBA" id="ARBA00023110"/>
    </source>
</evidence>
<name>A0ABW4SF03_9BACL</name>
<dbReference type="GO" id="GO:0003755">
    <property type="term" value="F:peptidyl-prolyl cis-trans isomerase activity"/>
    <property type="evidence" value="ECO:0007669"/>
    <property type="project" value="UniProtKB-EC"/>
</dbReference>
<feature type="domain" description="CTLH" evidence="14">
    <location>
        <begin position="77"/>
        <end position="131"/>
    </location>
</feature>
<dbReference type="InterPro" id="IPR046357">
    <property type="entry name" value="PPIase_dom_sf"/>
</dbReference>
<evidence type="ECO:0000256" key="2">
    <source>
        <dbReference type="ARBA" id="ARBA00004193"/>
    </source>
</evidence>
<evidence type="ECO:0000259" key="14">
    <source>
        <dbReference type="PROSITE" id="PS50897"/>
    </source>
</evidence>
<dbReference type="Pfam" id="PF13616">
    <property type="entry name" value="Rotamase_3"/>
    <property type="match status" value="1"/>
</dbReference>
<dbReference type="PANTHER" id="PTHR47245">
    <property type="entry name" value="PEPTIDYLPROLYL ISOMERASE"/>
    <property type="match status" value="1"/>
</dbReference>
<dbReference type="PROSITE" id="PS51257">
    <property type="entry name" value="PROKAR_LIPOPROTEIN"/>
    <property type="match status" value="1"/>
</dbReference>
<evidence type="ECO:0000256" key="4">
    <source>
        <dbReference type="ARBA" id="ARBA00022475"/>
    </source>
</evidence>
<dbReference type="SUPFAM" id="SSF109998">
    <property type="entry name" value="Triger factor/SurA peptide-binding domain-like"/>
    <property type="match status" value="1"/>
</dbReference>
<dbReference type="SUPFAM" id="SSF54534">
    <property type="entry name" value="FKBP-like"/>
    <property type="match status" value="1"/>
</dbReference>
<dbReference type="InterPro" id="IPR023059">
    <property type="entry name" value="Foldase_PrsA"/>
</dbReference>